<dbReference type="RefSeq" id="WP_305107741.1">
    <property type="nucleotide sequence ID" value="NZ_JAUTWS010000061.1"/>
</dbReference>
<proteinExistence type="inferred from homology"/>
<evidence type="ECO:0000259" key="6">
    <source>
        <dbReference type="Pfam" id="PF00296"/>
    </source>
</evidence>
<dbReference type="EC" id="1.-.-.-" evidence="7"/>
<gene>
    <name evidence="7" type="ORF">Q7A36_31405</name>
</gene>
<comment type="similarity">
    <text evidence="5">Belongs to the NtaA/SnaA/DszA monooxygenase family.</text>
</comment>
<accession>A0ABT9E9Z4</accession>
<comment type="caution">
    <text evidence="7">The sequence shown here is derived from an EMBL/GenBank/DDBJ whole genome shotgun (WGS) entry which is preliminary data.</text>
</comment>
<evidence type="ECO:0000256" key="5">
    <source>
        <dbReference type="ARBA" id="ARBA00033748"/>
    </source>
</evidence>
<keyword evidence="1" id="KW-0285">Flavoprotein</keyword>
<evidence type="ECO:0000256" key="2">
    <source>
        <dbReference type="ARBA" id="ARBA00022643"/>
    </source>
</evidence>
<dbReference type="Gene3D" id="3.20.20.30">
    <property type="entry name" value="Luciferase-like domain"/>
    <property type="match status" value="1"/>
</dbReference>
<evidence type="ECO:0000313" key="8">
    <source>
        <dbReference type="Proteomes" id="UP001243009"/>
    </source>
</evidence>
<dbReference type="EMBL" id="JAUTWS010000061">
    <property type="protein sequence ID" value="MDO9712880.1"/>
    <property type="molecule type" value="Genomic_DNA"/>
</dbReference>
<evidence type="ECO:0000256" key="3">
    <source>
        <dbReference type="ARBA" id="ARBA00023002"/>
    </source>
</evidence>
<dbReference type="InterPro" id="IPR051260">
    <property type="entry name" value="Diverse_substr_monoxygenases"/>
</dbReference>
<dbReference type="PANTHER" id="PTHR30011">
    <property type="entry name" value="ALKANESULFONATE MONOOXYGENASE-RELATED"/>
    <property type="match status" value="1"/>
</dbReference>
<dbReference type="GO" id="GO:0016491">
    <property type="term" value="F:oxidoreductase activity"/>
    <property type="evidence" value="ECO:0007669"/>
    <property type="project" value="UniProtKB-KW"/>
</dbReference>
<dbReference type="SUPFAM" id="SSF51679">
    <property type="entry name" value="Bacterial luciferase-like"/>
    <property type="match status" value="1"/>
</dbReference>
<keyword evidence="3 7" id="KW-0560">Oxidoreductase</keyword>
<dbReference type="NCBIfam" id="TIGR03860">
    <property type="entry name" value="FMN_nitrolo"/>
    <property type="match status" value="1"/>
</dbReference>
<name>A0ABT9E9Z4_9PROT</name>
<dbReference type="Proteomes" id="UP001243009">
    <property type="component" value="Unassembled WGS sequence"/>
</dbReference>
<evidence type="ECO:0000313" key="7">
    <source>
        <dbReference type="EMBL" id="MDO9712880.1"/>
    </source>
</evidence>
<dbReference type="PANTHER" id="PTHR30011:SF16">
    <property type="entry name" value="C2H2 FINGER DOMAIN TRANSCRIPTION FACTOR (EUROFUNG)-RELATED"/>
    <property type="match status" value="1"/>
</dbReference>
<protein>
    <submittedName>
        <fullName evidence="7">LLM class flavin-dependent oxidoreductase</fullName>
        <ecNumber evidence="7">1.-.-.-</ecNumber>
    </submittedName>
</protein>
<reference evidence="7 8" key="1">
    <citation type="submission" date="2023-08" db="EMBL/GenBank/DDBJ databases">
        <title>The draft genome sequence of Paracraurococcus sp. LOR1-02.</title>
        <authorList>
            <person name="Kingkaew E."/>
            <person name="Tanasupawat S."/>
        </authorList>
    </citation>
    <scope>NUCLEOTIDE SEQUENCE [LARGE SCALE GENOMIC DNA]</scope>
    <source>
        <strain evidence="7 8">LOR1-02</strain>
    </source>
</reference>
<dbReference type="Pfam" id="PF00296">
    <property type="entry name" value="Bac_luciferase"/>
    <property type="match status" value="1"/>
</dbReference>
<feature type="domain" description="Luciferase-like" evidence="6">
    <location>
        <begin position="26"/>
        <end position="392"/>
    </location>
</feature>
<evidence type="ECO:0000256" key="1">
    <source>
        <dbReference type="ARBA" id="ARBA00022630"/>
    </source>
</evidence>
<keyword evidence="8" id="KW-1185">Reference proteome</keyword>
<dbReference type="PIRSF" id="PIRSF000337">
    <property type="entry name" value="NTA_MOA"/>
    <property type="match status" value="1"/>
</dbReference>
<evidence type="ECO:0000256" key="4">
    <source>
        <dbReference type="ARBA" id="ARBA00023033"/>
    </source>
</evidence>
<keyword evidence="4" id="KW-0503">Monooxygenase</keyword>
<sequence length="458" mass="50072">MASEIRFNAFAMNTPGHLSPGQWTHPRDRSADYNKLRTWTDLAQILEAGLFDGLFVADVVGVYDVYGGGPAAALRHAAQVPINDPMLLVSAMAHVTRHLGFGITSTLTWESPYLLARRYSTLDHLTEGRVGWNIVTGYLDSGARAHGLDRLIAHDTRYGIAEEYMAVVYKLWEGSWEEGAAVRDRAQAIFTDPAKVHAVRHAGPNFRVDAIHLCEPSPQRTPLLYQAGTSDAGRAFAGRHAECVFVSGPSAAVIARRVRDLREAAAAAGRDPAEILIFSLLTLMVGETRAAAEDRHAECLRHASPGGALALMAGWTGLDLSTYGLDEEIRHIENDANRSALENITRADPIRIWTVRDVAERVSIGGIAPVIVGDARQVADAVEDWVDQTGVDGLNLAYAVLPETFEDIARHLVPELQRRGRYKRTYRPGTLRDKLFGRPRLAGWHPAAAHRPGAAPQG</sequence>
<organism evidence="7 8">
    <name type="scientific">Paracraurococcus lichenis</name>
    <dbReference type="NCBI Taxonomy" id="3064888"/>
    <lineage>
        <taxon>Bacteria</taxon>
        <taxon>Pseudomonadati</taxon>
        <taxon>Pseudomonadota</taxon>
        <taxon>Alphaproteobacteria</taxon>
        <taxon>Acetobacterales</taxon>
        <taxon>Roseomonadaceae</taxon>
        <taxon>Paracraurococcus</taxon>
    </lineage>
</organism>
<dbReference type="InterPro" id="IPR011251">
    <property type="entry name" value="Luciferase-like_dom"/>
</dbReference>
<keyword evidence="2" id="KW-0288">FMN</keyword>
<dbReference type="InterPro" id="IPR036661">
    <property type="entry name" value="Luciferase-like_sf"/>
</dbReference>
<dbReference type="InterPro" id="IPR016215">
    <property type="entry name" value="NTA_MOA"/>
</dbReference>